<gene>
    <name evidence="2" type="ORF">EZV62_015060</name>
</gene>
<proteinExistence type="predicted"/>
<name>A0A5C7HTP1_9ROSI</name>
<dbReference type="AlphaFoldDB" id="A0A5C7HTP1"/>
<dbReference type="OrthoDB" id="1739516at2759"/>
<sequence>MAVAQRDHLREIETAISEEASGGDWVGVDRPLAKRQDDDVCGVGWDRAKAADLESESLRKTRKLESYSDMAADSSSNVKKISSDDRGEKIDQRSRDEITWQKKIEEIFGTEEEVLRPKKRRYRSLVSIYRATKPIFR</sequence>
<dbReference type="Proteomes" id="UP000323000">
    <property type="component" value="Chromosome 6"/>
</dbReference>
<dbReference type="EMBL" id="VAHF01000006">
    <property type="protein sequence ID" value="TXG60487.1"/>
    <property type="molecule type" value="Genomic_DNA"/>
</dbReference>
<organism evidence="2 3">
    <name type="scientific">Acer yangbiense</name>
    <dbReference type="NCBI Taxonomy" id="1000413"/>
    <lineage>
        <taxon>Eukaryota</taxon>
        <taxon>Viridiplantae</taxon>
        <taxon>Streptophyta</taxon>
        <taxon>Embryophyta</taxon>
        <taxon>Tracheophyta</taxon>
        <taxon>Spermatophyta</taxon>
        <taxon>Magnoliopsida</taxon>
        <taxon>eudicotyledons</taxon>
        <taxon>Gunneridae</taxon>
        <taxon>Pentapetalae</taxon>
        <taxon>rosids</taxon>
        <taxon>malvids</taxon>
        <taxon>Sapindales</taxon>
        <taxon>Sapindaceae</taxon>
        <taxon>Hippocastanoideae</taxon>
        <taxon>Acereae</taxon>
        <taxon>Acer</taxon>
    </lineage>
</organism>
<feature type="region of interest" description="Disordered" evidence="1">
    <location>
        <begin position="69"/>
        <end position="93"/>
    </location>
</feature>
<accession>A0A5C7HTP1</accession>
<reference evidence="3" key="1">
    <citation type="journal article" date="2019" name="Gigascience">
        <title>De novo genome assembly of the endangered Acer yangbiense, a plant species with extremely small populations endemic to Yunnan Province, China.</title>
        <authorList>
            <person name="Yang J."/>
            <person name="Wariss H.M."/>
            <person name="Tao L."/>
            <person name="Zhang R."/>
            <person name="Yun Q."/>
            <person name="Hollingsworth P."/>
            <person name="Dao Z."/>
            <person name="Luo G."/>
            <person name="Guo H."/>
            <person name="Ma Y."/>
            <person name="Sun W."/>
        </authorList>
    </citation>
    <scope>NUCLEOTIDE SEQUENCE [LARGE SCALE GENOMIC DNA]</scope>
    <source>
        <strain evidence="3">cv. Malutang</strain>
    </source>
</reference>
<evidence type="ECO:0000256" key="1">
    <source>
        <dbReference type="SAM" id="MobiDB-lite"/>
    </source>
</evidence>
<keyword evidence="3" id="KW-1185">Reference proteome</keyword>
<evidence type="ECO:0000313" key="2">
    <source>
        <dbReference type="EMBL" id="TXG60487.1"/>
    </source>
</evidence>
<evidence type="ECO:0000313" key="3">
    <source>
        <dbReference type="Proteomes" id="UP000323000"/>
    </source>
</evidence>
<protein>
    <submittedName>
        <fullName evidence="2">Uncharacterized protein</fullName>
    </submittedName>
</protein>
<comment type="caution">
    <text evidence="2">The sequence shown here is derived from an EMBL/GenBank/DDBJ whole genome shotgun (WGS) entry which is preliminary data.</text>
</comment>
<feature type="compositionally biased region" description="Basic and acidic residues" evidence="1">
    <location>
        <begin position="81"/>
        <end position="93"/>
    </location>
</feature>